<evidence type="ECO:0000256" key="1">
    <source>
        <dbReference type="SAM" id="MobiDB-lite"/>
    </source>
</evidence>
<feature type="region of interest" description="Disordered" evidence="1">
    <location>
        <begin position="57"/>
        <end position="133"/>
    </location>
</feature>
<organism evidence="3 4">
    <name type="scientific">Ceraceosorus guamensis</name>
    <dbReference type="NCBI Taxonomy" id="1522189"/>
    <lineage>
        <taxon>Eukaryota</taxon>
        <taxon>Fungi</taxon>
        <taxon>Dikarya</taxon>
        <taxon>Basidiomycota</taxon>
        <taxon>Ustilaginomycotina</taxon>
        <taxon>Exobasidiomycetes</taxon>
        <taxon>Ceraceosorales</taxon>
        <taxon>Ceraceosoraceae</taxon>
        <taxon>Ceraceosorus</taxon>
    </lineage>
</organism>
<feature type="compositionally biased region" description="Polar residues" evidence="1">
    <location>
        <begin position="84"/>
        <end position="93"/>
    </location>
</feature>
<feature type="compositionally biased region" description="Gly residues" evidence="1">
    <location>
        <begin position="57"/>
        <end position="69"/>
    </location>
</feature>
<gene>
    <name evidence="3" type="ORF">IE81DRAFT_369484</name>
</gene>
<dbReference type="AlphaFoldDB" id="A0A316VMY5"/>
<feature type="signal peptide" evidence="2">
    <location>
        <begin position="1"/>
        <end position="21"/>
    </location>
</feature>
<feature type="chain" id="PRO_5016429682" evidence="2">
    <location>
        <begin position="22"/>
        <end position="133"/>
    </location>
</feature>
<dbReference type="Proteomes" id="UP000245783">
    <property type="component" value="Unassembled WGS sequence"/>
</dbReference>
<keyword evidence="2" id="KW-0732">Signal</keyword>
<keyword evidence="4" id="KW-1185">Reference proteome</keyword>
<proteinExistence type="predicted"/>
<reference evidence="3 4" key="1">
    <citation type="journal article" date="2018" name="Mol. Biol. Evol.">
        <title>Broad Genomic Sampling Reveals a Smut Pathogenic Ancestry of the Fungal Clade Ustilaginomycotina.</title>
        <authorList>
            <person name="Kijpornyongpan T."/>
            <person name="Mondo S.J."/>
            <person name="Barry K."/>
            <person name="Sandor L."/>
            <person name="Lee J."/>
            <person name="Lipzen A."/>
            <person name="Pangilinan J."/>
            <person name="LaButti K."/>
            <person name="Hainaut M."/>
            <person name="Henrissat B."/>
            <person name="Grigoriev I.V."/>
            <person name="Spatafora J.W."/>
            <person name="Aime M.C."/>
        </authorList>
    </citation>
    <scope>NUCLEOTIDE SEQUENCE [LARGE SCALE GENOMIC DNA]</scope>
    <source>
        <strain evidence="3 4">MCA 4658</strain>
    </source>
</reference>
<protein>
    <submittedName>
        <fullName evidence="3">Uncharacterized protein</fullName>
    </submittedName>
</protein>
<dbReference type="RefSeq" id="XP_025366086.1">
    <property type="nucleotide sequence ID" value="XM_025517242.1"/>
</dbReference>
<accession>A0A316VMY5</accession>
<dbReference type="OrthoDB" id="10362153at2759"/>
<evidence type="ECO:0000313" key="4">
    <source>
        <dbReference type="Proteomes" id="UP000245783"/>
    </source>
</evidence>
<dbReference type="EMBL" id="KZ819516">
    <property type="protein sequence ID" value="PWN38926.1"/>
    <property type="molecule type" value="Genomic_DNA"/>
</dbReference>
<evidence type="ECO:0000313" key="3">
    <source>
        <dbReference type="EMBL" id="PWN38926.1"/>
    </source>
</evidence>
<dbReference type="GeneID" id="37039112"/>
<sequence>MKFATALPVLAVLVAAGSAVASPGHFLYGRDVASVESATGYSIDRLARRGGAFSKCCGGGRGGSGGGQSGTEMPNIPNSRPPSYASNAPSYQSAGDPPAYGAATQHIAGGAGSQRTSTDSFLNNNQQGQWGAN</sequence>
<evidence type="ECO:0000256" key="2">
    <source>
        <dbReference type="SAM" id="SignalP"/>
    </source>
</evidence>
<feature type="compositionally biased region" description="Polar residues" evidence="1">
    <location>
        <begin position="113"/>
        <end position="133"/>
    </location>
</feature>
<dbReference type="InParanoid" id="A0A316VMY5"/>
<name>A0A316VMY5_9BASI</name>